<dbReference type="Pfam" id="PF07103">
    <property type="entry name" value="DUF1365"/>
    <property type="match status" value="1"/>
</dbReference>
<keyword evidence="2" id="KW-1185">Reference proteome</keyword>
<comment type="caution">
    <text evidence="1">The sequence shown here is derived from an EMBL/GenBank/DDBJ whole genome shotgun (WGS) entry which is preliminary data.</text>
</comment>
<organism evidence="1 2">
    <name type="scientific">Coraliomargarita sinensis</name>
    <dbReference type="NCBI Taxonomy" id="2174842"/>
    <lineage>
        <taxon>Bacteria</taxon>
        <taxon>Pseudomonadati</taxon>
        <taxon>Verrucomicrobiota</taxon>
        <taxon>Opitutia</taxon>
        <taxon>Puniceicoccales</taxon>
        <taxon>Coraliomargaritaceae</taxon>
        <taxon>Coraliomargarita</taxon>
    </lineage>
</organism>
<accession>A0A317ZGA5</accession>
<proteinExistence type="predicted"/>
<dbReference type="PANTHER" id="PTHR33973">
    <property type="entry name" value="OS07G0153300 PROTEIN"/>
    <property type="match status" value="1"/>
</dbReference>
<dbReference type="InParanoid" id="A0A317ZGA5"/>
<dbReference type="EMBL" id="QHJQ01000006">
    <property type="protein sequence ID" value="PXA03922.1"/>
    <property type="molecule type" value="Genomic_DNA"/>
</dbReference>
<dbReference type="AlphaFoldDB" id="A0A317ZGA5"/>
<dbReference type="PANTHER" id="PTHR33973:SF4">
    <property type="entry name" value="OS07G0153300 PROTEIN"/>
    <property type="match status" value="1"/>
</dbReference>
<dbReference type="OrthoDB" id="9778801at2"/>
<name>A0A317ZGA5_9BACT</name>
<dbReference type="InterPro" id="IPR010775">
    <property type="entry name" value="DUF1365"/>
</dbReference>
<dbReference type="RefSeq" id="WP_110131277.1">
    <property type="nucleotide sequence ID" value="NZ_QHJQ01000006.1"/>
</dbReference>
<evidence type="ECO:0000313" key="2">
    <source>
        <dbReference type="Proteomes" id="UP000247099"/>
    </source>
</evidence>
<evidence type="ECO:0000313" key="1">
    <source>
        <dbReference type="EMBL" id="PXA03922.1"/>
    </source>
</evidence>
<protein>
    <recommendedName>
        <fullName evidence="3">DUF1365 domain-containing protein</fullName>
    </recommendedName>
</protein>
<dbReference type="Proteomes" id="UP000247099">
    <property type="component" value="Unassembled WGS sequence"/>
</dbReference>
<gene>
    <name evidence="1" type="ORF">DDZ13_09795</name>
</gene>
<sequence>MIEHSKIYRGKVTHERIGPVDHTFTYPMTFFSFALDELKEIESSTSLFGYNQSRPLRISDSDFLRGSSLSISEQLNEFLPPEKNDERTFLISSPRYFGYAFNPVNFYLRMDGETLTCVVAEVNNTFGDRHIYPLNDLKPEGPSKWTASCAKDFHVSPFNDMSGEYHFTFRIENNELFLGVDLWKNGECAMKTWIEGRGLPLTVGQVIRHALFRPFDTAINSMPRILWQAAILYYRKKLQVYKRPSPSSIHTVKDRDKPDDCRDII</sequence>
<reference evidence="1 2" key="1">
    <citation type="submission" date="2018-05" db="EMBL/GenBank/DDBJ databases">
        <title>Coraliomargarita sinensis sp. nov., isolated from a marine solar saltern.</title>
        <authorList>
            <person name="Zhou L.Y."/>
        </authorList>
    </citation>
    <scope>NUCLEOTIDE SEQUENCE [LARGE SCALE GENOMIC DNA]</scope>
    <source>
        <strain evidence="1 2">WN38</strain>
    </source>
</reference>
<evidence type="ECO:0008006" key="3">
    <source>
        <dbReference type="Google" id="ProtNLM"/>
    </source>
</evidence>